<dbReference type="GO" id="GO:0016020">
    <property type="term" value="C:membrane"/>
    <property type="evidence" value="ECO:0007669"/>
    <property type="project" value="UniProtKB-SubCell"/>
</dbReference>
<dbReference type="EMBL" id="DXGA01000177">
    <property type="protein sequence ID" value="HIW94525.1"/>
    <property type="molecule type" value="Genomic_DNA"/>
</dbReference>
<evidence type="ECO:0000259" key="5">
    <source>
        <dbReference type="Pfam" id="PF04101"/>
    </source>
</evidence>
<dbReference type="SUPFAM" id="SSF53756">
    <property type="entry name" value="UDP-Glycosyltransferase/glycogen phosphorylase"/>
    <property type="match status" value="1"/>
</dbReference>
<name>A0A9D1RVS7_9FIRM</name>
<dbReference type="Pfam" id="PF04101">
    <property type="entry name" value="Glyco_tran_28_C"/>
    <property type="match status" value="1"/>
</dbReference>
<comment type="caution">
    <text evidence="7">The sequence shown here is derived from an EMBL/GenBank/DDBJ whole genome shotgun (WGS) entry which is preliminary data.</text>
</comment>
<evidence type="ECO:0000313" key="7">
    <source>
        <dbReference type="EMBL" id="HIW94525.1"/>
    </source>
</evidence>
<dbReference type="Gene3D" id="3.40.50.2000">
    <property type="entry name" value="Glycogen Phosphorylase B"/>
    <property type="match status" value="1"/>
</dbReference>
<evidence type="ECO:0000313" key="8">
    <source>
        <dbReference type="Proteomes" id="UP000824192"/>
    </source>
</evidence>
<sequence length="361" mass="40470">MNILILTGRFGAGHCSAARALRQQLLASVPNIEVQVVDFFSYALPGSSSEAIYQAFRVLVTYGSGLFNTYYRISDQMDNDRPAALERPMREAMASLVAENRPDAVVATHPLCARLMAHYKRQEGLSVPLITCVTDFSQHSEWIYPETDGYLVGSPELRRQLAERGVEPGRIFVTGIPVRPEFKQTVRRRPAGPRHLLVMGGGLGMVPWSERFYKKLSALPEVRTTVLTGGNHRLLEHLSGRYKNVEAVGYTERVFDYMAQADLLLSKPGGITVFESISAELPMMLWNPALEQEKENARFLTEAGLARMAGPADERCVTQVRDLIWDTAALEEMSRRMRRRKAQLEEESLVRLVSSLGQQVS</sequence>
<accession>A0A9D1RVS7</accession>
<keyword evidence="4" id="KW-0808">Transferase</keyword>
<proteinExistence type="inferred from homology"/>
<comment type="subcellular location">
    <subcellularLocation>
        <location evidence="1">Membrane</location>
    </subcellularLocation>
</comment>
<keyword evidence="3" id="KW-0328">Glycosyltransferase</keyword>
<evidence type="ECO:0000256" key="4">
    <source>
        <dbReference type="ARBA" id="ARBA00022679"/>
    </source>
</evidence>
<dbReference type="Proteomes" id="UP000824192">
    <property type="component" value="Unassembled WGS sequence"/>
</dbReference>
<comment type="similarity">
    <text evidence="2">Belongs to the glycosyltransferase 28 family.</text>
</comment>
<evidence type="ECO:0000256" key="3">
    <source>
        <dbReference type="ARBA" id="ARBA00022676"/>
    </source>
</evidence>
<protein>
    <submittedName>
        <fullName evidence="7">UDP-diphospho-muramoylpentapeptide beta-N-acetylglucosaminyltransferase</fullName>
    </submittedName>
</protein>
<feature type="domain" description="Glycosyl transferase family 28 C-terminal" evidence="5">
    <location>
        <begin position="196"/>
        <end position="339"/>
    </location>
</feature>
<feature type="domain" description="Diacylglycerol glucosyltransferase N-terminal" evidence="6">
    <location>
        <begin position="14"/>
        <end position="178"/>
    </location>
</feature>
<dbReference type="GO" id="GO:0016758">
    <property type="term" value="F:hexosyltransferase activity"/>
    <property type="evidence" value="ECO:0007669"/>
    <property type="project" value="InterPro"/>
</dbReference>
<evidence type="ECO:0000256" key="1">
    <source>
        <dbReference type="ARBA" id="ARBA00004370"/>
    </source>
</evidence>
<dbReference type="GO" id="GO:0009247">
    <property type="term" value="P:glycolipid biosynthetic process"/>
    <property type="evidence" value="ECO:0007669"/>
    <property type="project" value="InterPro"/>
</dbReference>
<organism evidence="7 8">
    <name type="scientific">Candidatus Flavonifractor merdipullorum</name>
    <dbReference type="NCBI Taxonomy" id="2838590"/>
    <lineage>
        <taxon>Bacteria</taxon>
        <taxon>Bacillati</taxon>
        <taxon>Bacillota</taxon>
        <taxon>Clostridia</taxon>
        <taxon>Eubacteriales</taxon>
        <taxon>Oscillospiraceae</taxon>
        <taxon>Flavonifractor</taxon>
    </lineage>
</organism>
<dbReference type="AlphaFoldDB" id="A0A9D1RVS7"/>
<reference evidence="7" key="1">
    <citation type="journal article" date="2021" name="PeerJ">
        <title>Extensive microbial diversity within the chicken gut microbiome revealed by metagenomics and culture.</title>
        <authorList>
            <person name="Gilroy R."/>
            <person name="Ravi A."/>
            <person name="Getino M."/>
            <person name="Pursley I."/>
            <person name="Horton D.L."/>
            <person name="Alikhan N.F."/>
            <person name="Baker D."/>
            <person name="Gharbi K."/>
            <person name="Hall N."/>
            <person name="Watson M."/>
            <person name="Adriaenssens E.M."/>
            <person name="Foster-Nyarko E."/>
            <person name="Jarju S."/>
            <person name="Secka A."/>
            <person name="Antonio M."/>
            <person name="Oren A."/>
            <person name="Chaudhuri R.R."/>
            <person name="La Ragione R."/>
            <person name="Hildebrand F."/>
            <person name="Pallen M.J."/>
        </authorList>
    </citation>
    <scope>NUCLEOTIDE SEQUENCE</scope>
    <source>
        <strain evidence="7">ChiGjej6B6-1540</strain>
    </source>
</reference>
<dbReference type="InterPro" id="IPR009695">
    <property type="entry name" value="Diacylglyc_glucosyltr_N"/>
</dbReference>
<dbReference type="PANTHER" id="PTHR43025:SF3">
    <property type="entry name" value="MONOGALACTOSYLDIACYLGLYCEROL SYNTHASE 1, CHLOROPLASTIC"/>
    <property type="match status" value="1"/>
</dbReference>
<dbReference type="Pfam" id="PF06925">
    <property type="entry name" value="MGDG_synth"/>
    <property type="match status" value="1"/>
</dbReference>
<evidence type="ECO:0000256" key="2">
    <source>
        <dbReference type="ARBA" id="ARBA00006962"/>
    </source>
</evidence>
<evidence type="ECO:0000259" key="6">
    <source>
        <dbReference type="Pfam" id="PF06925"/>
    </source>
</evidence>
<dbReference type="InterPro" id="IPR050519">
    <property type="entry name" value="Glycosyltransf_28_UgtP"/>
</dbReference>
<gene>
    <name evidence="7" type="ORF">H9868_08330</name>
</gene>
<dbReference type="PANTHER" id="PTHR43025">
    <property type="entry name" value="MONOGALACTOSYLDIACYLGLYCEROL SYNTHASE"/>
    <property type="match status" value="1"/>
</dbReference>
<dbReference type="InterPro" id="IPR007235">
    <property type="entry name" value="Glyco_trans_28_C"/>
</dbReference>
<reference evidence="7" key="2">
    <citation type="submission" date="2021-04" db="EMBL/GenBank/DDBJ databases">
        <authorList>
            <person name="Gilroy R."/>
        </authorList>
    </citation>
    <scope>NUCLEOTIDE SEQUENCE</scope>
    <source>
        <strain evidence="7">ChiGjej6B6-1540</strain>
    </source>
</reference>